<reference evidence="2 3" key="1">
    <citation type="submission" date="2006-09" db="EMBL/GenBank/DDBJ databases">
        <authorList>
            <person name="Emerson D."/>
            <person name="Ferriera S."/>
            <person name="Johnson J."/>
            <person name="Kravitz S."/>
            <person name="Halpern A."/>
            <person name="Remington K."/>
            <person name="Beeson K."/>
            <person name="Tran B."/>
            <person name="Rogers Y.-H."/>
            <person name="Friedman R."/>
            <person name="Venter J.C."/>
        </authorList>
    </citation>
    <scope>NUCLEOTIDE SEQUENCE [LARGE SCALE GENOMIC DNA]</scope>
    <source>
        <strain evidence="2 3">PV-1</strain>
    </source>
</reference>
<evidence type="ECO:0000313" key="3">
    <source>
        <dbReference type="Proteomes" id="UP000005297"/>
    </source>
</evidence>
<feature type="domain" description="Tll0287-like" evidence="1">
    <location>
        <begin position="16"/>
        <end position="175"/>
    </location>
</feature>
<dbReference type="HOGENOM" id="CLU_109783_1_0_0"/>
<dbReference type="AlphaFoldDB" id="Q0F3R0"/>
<evidence type="ECO:0000313" key="2">
    <source>
        <dbReference type="EMBL" id="EAU55881.1"/>
    </source>
</evidence>
<proteinExistence type="predicted"/>
<name>Q0F3R0_9PROT</name>
<accession>Q0F3R0</accession>
<organism evidence="2 3">
    <name type="scientific">Mariprofundus ferrooxydans PV-1</name>
    <dbReference type="NCBI Taxonomy" id="314345"/>
    <lineage>
        <taxon>Bacteria</taxon>
        <taxon>Pseudomonadati</taxon>
        <taxon>Pseudomonadota</taxon>
        <taxon>Candidatius Mariprofundia</taxon>
        <taxon>Mariprofundales</taxon>
        <taxon>Mariprofundaceae</taxon>
        <taxon>Mariprofundus</taxon>
    </lineage>
</organism>
<sequence length="178" mass="19325">MVLTGCLREPVVDAQQQAALQKEAASIVQQFVATLKPKLKKALQEGGPAHAVAVCSKTAPTLAVQLGDETGWSIKRVSLKPRNQQTAIPDAWESAVLRRFDREQAAGKPVSGMIASHIEKGQYRFMKAQVVEPVCLVCHGKVISPDVTAALKQYYPQDQATGYELGQVRGAFSLSKRL</sequence>
<dbReference type="InParanoid" id="Q0F3R0"/>
<dbReference type="EMBL" id="AATS01000001">
    <property type="protein sequence ID" value="EAU55881.1"/>
    <property type="molecule type" value="Genomic_DNA"/>
</dbReference>
<keyword evidence="3" id="KW-1185">Reference proteome</keyword>
<comment type="caution">
    <text evidence="2">The sequence shown here is derived from an EMBL/GenBank/DDBJ whole genome shotgun (WGS) entry which is preliminary data.</text>
</comment>
<dbReference type="STRING" id="314344.AL013_03770"/>
<evidence type="ECO:0000259" key="1">
    <source>
        <dbReference type="Pfam" id="PF11845"/>
    </source>
</evidence>
<gene>
    <name evidence="2" type="ORF">SPV1_03653</name>
</gene>
<dbReference type="InterPro" id="IPR021796">
    <property type="entry name" value="Tll0287-like_dom"/>
</dbReference>
<dbReference type="RefSeq" id="WP_009851027.1">
    <property type="nucleotide sequence ID" value="NZ_DS022295.1"/>
</dbReference>
<dbReference type="eggNOG" id="COG3258">
    <property type="taxonomic scope" value="Bacteria"/>
</dbReference>
<dbReference type="Proteomes" id="UP000005297">
    <property type="component" value="Unassembled WGS sequence"/>
</dbReference>
<dbReference type="Pfam" id="PF11845">
    <property type="entry name" value="Tll0287-like"/>
    <property type="match status" value="1"/>
</dbReference>
<protein>
    <submittedName>
        <fullName evidence="2">Cytochrome c family protein</fullName>
    </submittedName>
</protein>